<keyword evidence="2" id="KW-1185">Reference proteome</keyword>
<proteinExistence type="predicted"/>
<evidence type="ECO:0000313" key="1">
    <source>
        <dbReference type="EMBL" id="CCM63254.1"/>
    </source>
</evidence>
<dbReference type="Proteomes" id="UP000018291">
    <property type="component" value="Unassembled WGS sequence"/>
</dbReference>
<sequence>MATNTKARRNTNAVSSGHLATPHTVLLEGRFALAGPVGGEASRLLASSDPTASVGGLLSPVTQQHYGLTC</sequence>
<name>R4YXR7_9ACTN</name>
<dbReference type="HOGENOM" id="CLU_2750251_0_0_11"/>
<dbReference type="STRING" id="1229780.BN381_20078"/>
<evidence type="ECO:0000313" key="2">
    <source>
        <dbReference type="Proteomes" id="UP000018291"/>
    </source>
</evidence>
<dbReference type="AlphaFoldDB" id="R4YXR7"/>
<dbReference type="EMBL" id="CANL01000012">
    <property type="protein sequence ID" value="CCM63254.1"/>
    <property type="molecule type" value="Genomic_DNA"/>
</dbReference>
<gene>
    <name evidence="1" type="ORF">BN381_20078</name>
</gene>
<accession>R4YXR7</accession>
<protein>
    <submittedName>
        <fullName evidence="1">Uncharacterized protein</fullName>
    </submittedName>
</protein>
<organism evidence="1 2">
    <name type="scientific">Candidatus Neomicrothrix parvicella RN1</name>
    <dbReference type="NCBI Taxonomy" id="1229780"/>
    <lineage>
        <taxon>Bacteria</taxon>
        <taxon>Bacillati</taxon>
        <taxon>Actinomycetota</taxon>
        <taxon>Acidimicrobiia</taxon>
        <taxon>Acidimicrobiales</taxon>
        <taxon>Microthrixaceae</taxon>
        <taxon>Candidatus Neomicrothrix</taxon>
    </lineage>
</organism>
<reference evidence="1 2" key="1">
    <citation type="journal article" date="2013" name="ISME J.">
        <title>Metabolic model for the filamentous 'Candidatus Microthrix parvicella' based on genomic and metagenomic analyses.</title>
        <authorList>
            <person name="Jon McIlroy S."/>
            <person name="Kristiansen R."/>
            <person name="Albertsen M."/>
            <person name="Michael Karst S."/>
            <person name="Rossetti S."/>
            <person name="Lund Nielsen J."/>
            <person name="Tandoi V."/>
            <person name="James Seviour R."/>
            <person name="Nielsen P.H."/>
        </authorList>
    </citation>
    <scope>NUCLEOTIDE SEQUENCE [LARGE SCALE GENOMIC DNA]</scope>
    <source>
        <strain evidence="1 2">RN1</strain>
    </source>
</reference>
<comment type="caution">
    <text evidence="1">The sequence shown here is derived from an EMBL/GenBank/DDBJ whole genome shotgun (WGS) entry which is preliminary data.</text>
</comment>